<feature type="signal peptide" evidence="2">
    <location>
        <begin position="1"/>
        <end position="23"/>
    </location>
</feature>
<feature type="transmembrane region" description="Helical" evidence="1">
    <location>
        <begin position="68"/>
        <end position="88"/>
    </location>
</feature>
<keyword evidence="2" id="KW-0732">Signal</keyword>
<gene>
    <name evidence="3" type="ORF">G9U52_34710</name>
</gene>
<name>A0ABX0JED3_9BACL</name>
<dbReference type="RefSeq" id="WP_166156708.1">
    <property type="nucleotide sequence ID" value="NZ_JAAOIW010000023.1"/>
</dbReference>
<evidence type="ECO:0000313" key="3">
    <source>
        <dbReference type="EMBL" id="NHN34897.1"/>
    </source>
</evidence>
<evidence type="ECO:0000313" key="4">
    <source>
        <dbReference type="Proteomes" id="UP001165962"/>
    </source>
</evidence>
<reference evidence="3" key="1">
    <citation type="submission" date="2020-03" db="EMBL/GenBank/DDBJ databases">
        <title>Draft sequencing of Paenibacilllus sp. S3N08.</title>
        <authorList>
            <person name="Kim D.-U."/>
        </authorList>
    </citation>
    <scope>NUCLEOTIDE SEQUENCE</scope>
    <source>
        <strain evidence="3">S3N08</strain>
    </source>
</reference>
<keyword evidence="4" id="KW-1185">Reference proteome</keyword>
<feature type="transmembrane region" description="Helical" evidence="1">
    <location>
        <begin position="100"/>
        <end position="124"/>
    </location>
</feature>
<dbReference type="Proteomes" id="UP001165962">
    <property type="component" value="Unassembled WGS sequence"/>
</dbReference>
<keyword evidence="1" id="KW-0472">Membrane</keyword>
<accession>A0ABX0JED3</accession>
<evidence type="ECO:0000256" key="1">
    <source>
        <dbReference type="SAM" id="Phobius"/>
    </source>
</evidence>
<organism evidence="3 4">
    <name type="scientific">Paenibacillus agricola</name>
    <dbReference type="NCBI Taxonomy" id="2716264"/>
    <lineage>
        <taxon>Bacteria</taxon>
        <taxon>Bacillati</taxon>
        <taxon>Bacillota</taxon>
        <taxon>Bacilli</taxon>
        <taxon>Bacillales</taxon>
        <taxon>Paenibacillaceae</taxon>
        <taxon>Paenibacillus</taxon>
    </lineage>
</organism>
<feature type="chain" id="PRO_5045066921" description="TrbC/VIRB2 family protein" evidence="2">
    <location>
        <begin position="24"/>
        <end position="129"/>
    </location>
</feature>
<sequence length="129" mass="13773">MKKGMALILMLCISMMFGTLVFAGGTPAITTPAKAGGTMDKIKAGSSEGLTDKIDESTTKLLSIVRQVGILFAVLFICWIGWGMYGAANPQGLAAMKMRIIFFLLGLYVAIFPEDILGAILGIMDYDPT</sequence>
<protein>
    <recommendedName>
        <fullName evidence="5">TrbC/VIRB2 family protein</fullName>
    </recommendedName>
</protein>
<comment type="caution">
    <text evidence="3">The sequence shown here is derived from an EMBL/GenBank/DDBJ whole genome shotgun (WGS) entry which is preliminary data.</text>
</comment>
<keyword evidence="1" id="KW-0812">Transmembrane</keyword>
<proteinExistence type="predicted"/>
<keyword evidence="1" id="KW-1133">Transmembrane helix</keyword>
<evidence type="ECO:0008006" key="5">
    <source>
        <dbReference type="Google" id="ProtNLM"/>
    </source>
</evidence>
<evidence type="ECO:0000256" key="2">
    <source>
        <dbReference type="SAM" id="SignalP"/>
    </source>
</evidence>
<dbReference type="EMBL" id="JAAOIW010000023">
    <property type="protein sequence ID" value="NHN34897.1"/>
    <property type="molecule type" value="Genomic_DNA"/>
</dbReference>